<dbReference type="EMBL" id="BOOW01000030">
    <property type="protein sequence ID" value="GII94564.1"/>
    <property type="molecule type" value="Genomic_DNA"/>
</dbReference>
<keyword evidence="5" id="KW-1185">Reference proteome</keyword>
<dbReference type="SUPFAM" id="SSF52540">
    <property type="entry name" value="P-loop containing nucleoside triphosphate hydrolases"/>
    <property type="match status" value="1"/>
</dbReference>
<dbReference type="Gene3D" id="3.40.50.300">
    <property type="entry name" value="P-loop containing nucleotide triphosphate hydrolases"/>
    <property type="match status" value="1"/>
</dbReference>
<dbReference type="GO" id="GO:0005524">
    <property type="term" value="F:ATP binding"/>
    <property type="evidence" value="ECO:0007669"/>
    <property type="project" value="InterPro"/>
</dbReference>
<dbReference type="AlphaFoldDB" id="A0A919VDX5"/>
<dbReference type="GO" id="GO:0016887">
    <property type="term" value="F:ATP hydrolysis activity"/>
    <property type="evidence" value="ECO:0007669"/>
    <property type="project" value="InterPro"/>
</dbReference>
<gene>
    <name evidence="4" type="ORF">Ssi02_47950</name>
</gene>
<reference evidence="4" key="1">
    <citation type="submission" date="2021-01" db="EMBL/GenBank/DDBJ databases">
        <title>Whole genome shotgun sequence of Sinosporangium siamense NBRC 109515.</title>
        <authorList>
            <person name="Komaki H."/>
            <person name="Tamura T."/>
        </authorList>
    </citation>
    <scope>NUCLEOTIDE SEQUENCE</scope>
    <source>
        <strain evidence="4">NBRC 109515</strain>
    </source>
</reference>
<evidence type="ECO:0000256" key="2">
    <source>
        <dbReference type="ARBA" id="ARBA00022448"/>
    </source>
</evidence>
<evidence type="ECO:0000313" key="5">
    <source>
        <dbReference type="Proteomes" id="UP000606172"/>
    </source>
</evidence>
<protein>
    <recommendedName>
        <fullName evidence="3">ABC transporter domain-containing protein</fullName>
    </recommendedName>
</protein>
<proteinExistence type="inferred from homology"/>
<evidence type="ECO:0000259" key="3">
    <source>
        <dbReference type="Pfam" id="PF00005"/>
    </source>
</evidence>
<keyword evidence="2" id="KW-0813">Transport</keyword>
<dbReference type="InterPro" id="IPR003439">
    <property type="entry name" value="ABC_transporter-like_ATP-bd"/>
</dbReference>
<organism evidence="4 5">
    <name type="scientific">Sinosporangium siamense</name>
    <dbReference type="NCBI Taxonomy" id="1367973"/>
    <lineage>
        <taxon>Bacteria</taxon>
        <taxon>Bacillati</taxon>
        <taxon>Actinomycetota</taxon>
        <taxon>Actinomycetes</taxon>
        <taxon>Streptosporangiales</taxon>
        <taxon>Streptosporangiaceae</taxon>
        <taxon>Sinosporangium</taxon>
    </lineage>
</organism>
<dbReference type="InterPro" id="IPR027417">
    <property type="entry name" value="P-loop_NTPase"/>
</dbReference>
<evidence type="ECO:0000313" key="4">
    <source>
        <dbReference type="EMBL" id="GII94564.1"/>
    </source>
</evidence>
<evidence type="ECO:0000256" key="1">
    <source>
        <dbReference type="ARBA" id="ARBA00005417"/>
    </source>
</evidence>
<feature type="domain" description="ABC transporter" evidence="3">
    <location>
        <begin position="8"/>
        <end position="58"/>
    </location>
</feature>
<accession>A0A919VDX5</accession>
<dbReference type="Proteomes" id="UP000606172">
    <property type="component" value="Unassembled WGS sequence"/>
</dbReference>
<comment type="similarity">
    <text evidence="1">Belongs to the ABC transporter superfamily.</text>
</comment>
<comment type="caution">
    <text evidence="4">The sequence shown here is derived from an EMBL/GenBank/DDBJ whole genome shotgun (WGS) entry which is preliminary data.</text>
</comment>
<dbReference type="PANTHER" id="PTHR43335:SF2">
    <property type="entry name" value="ABC TRANSPORTER, ATP-BINDING PROTEIN"/>
    <property type="match status" value="1"/>
</dbReference>
<dbReference type="Pfam" id="PF00005">
    <property type="entry name" value="ABC_tran"/>
    <property type="match status" value="1"/>
</dbReference>
<sequence length="191" mass="20520">MTDRGKRHAEVRRVLDDVHLSDRATAKVRTLSGGMLQRLAFAQALLGDPDLLILDEPTVGLDPAQRMRFRTLVSTLGESRTVLLSTHQTEDIAALCERVVVINRGSVLFTGTPRELAETAAGHVWLAEQPPPGSRASWRTAEGSYRVLGARPARGQAVAPAVEDGYLLLLDGGDGDGERTAVAEEGVCGTR</sequence>
<name>A0A919VDX5_9ACTN</name>
<dbReference type="PANTHER" id="PTHR43335">
    <property type="entry name" value="ABC TRANSPORTER, ATP-BINDING PROTEIN"/>
    <property type="match status" value="1"/>
</dbReference>